<name>A0A2M4CER2_9DIPT</name>
<feature type="compositionally biased region" description="Basic and acidic residues" evidence="1">
    <location>
        <begin position="49"/>
        <end position="62"/>
    </location>
</feature>
<feature type="chain" id="PRO_5014617323" evidence="2">
    <location>
        <begin position="18"/>
        <end position="69"/>
    </location>
</feature>
<feature type="region of interest" description="Disordered" evidence="1">
    <location>
        <begin position="49"/>
        <end position="69"/>
    </location>
</feature>
<feature type="signal peptide" evidence="2">
    <location>
        <begin position="1"/>
        <end position="17"/>
    </location>
</feature>
<reference evidence="3" key="1">
    <citation type="submission" date="2018-01" db="EMBL/GenBank/DDBJ databases">
        <title>An insight into the sialome of Amazonian anophelines.</title>
        <authorList>
            <person name="Ribeiro J.M."/>
            <person name="Scarpassa V."/>
            <person name="Calvo E."/>
        </authorList>
    </citation>
    <scope>NUCLEOTIDE SEQUENCE</scope>
    <source>
        <tissue evidence="3">Salivary glands</tissue>
    </source>
</reference>
<accession>A0A2M4CER2</accession>
<dbReference type="EMBL" id="GGFJ01014594">
    <property type="protein sequence ID" value="MBW63735.1"/>
    <property type="molecule type" value="Transcribed_RNA"/>
</dbReference>
<evidence type="ECO:0000256" key="2">
    <source>
        <dbReference type="SAM" id="SignalP"/>
    </source>
</evidence>
<sequence length="69" mass="7843">MLIIFAILFATRWWCLLLRIGSESFFRTSVRGKQHATPAPVEARNFVLDREGPGKPVADRRGTRVPVPH</sequence>
<evidence type="ECO:0000313" key="3">
    <source>
        <dbReference type="EMBL" id="MBW63735.1"/>
    </source>
</evidence>
<dbReference type="AlphaFoldDB" id="A0A2M4CER2"/>
<protein>
    <submittedName>
        <fullName evidence="3">Putative secreted protein</fullName>
    </submittedName>
</protein>
<keyword evidence="2" id="KW-0732">Signal</keyword>
<evidence type="ECO:0000256" key="1">
    <source>
        <dbReference type="SAM" id="MobiDB-lite"/>
    </source>
</evidence>
<organism evidence="3">
    <name type="scientific">Anopheles marajoara</name>
    <dbReference type="NCBI Taxonomy" id="58244"/>
    <lineage>
        <taxon>Eukaryota</taxon>
        <taxon>Metazoa</taxon>
        <taxon>Ecdysozoa</taxon>
        <taxon>Arthropoda</taxon>
        <taxon>Hexapoda</taxon>
        <taxon>Insecta</taxon>
        <taxon>Pterygota</taxon>
        <taxon>Neoptera</taxon>
        <taxon>Endopterygota</taxon>
        <taxon>Diptera</taxon>
        <taxon>Nematocera</taxon>
        <taxon>Culicoidea</taxon>
        <taxon>Culicidae</taxon>
        <taxon>Anophelinae</taxon>
        <taxon>Anopheles</taxon>
    </lineage>
</organism>
<proteinExistence type="predicted"/>